<evidence type="ECO:0000256" key="3">
    <source>
        <dbReference type="SAM" id="Coils"/>
    </source>
</evidence>
<dbReference type="SUPFAM" id="SSF57959">
    <property type="entry name" value="Leucine zipper domain"/>
    <property type="match status" value="1"/>
</dbReference>
<dbReference type="GO" id="GO:0001228">
    <property type="term" value="F:DNA-binding transcription activator activity, RNA polymerase II-specific"/>
    <property type="evidence" value="ECO:0007669"/>
    <property type="project" value="TreeGrafter"/>
</dbReference>
<feature type="coiled-coil region" evidence="3">
    <location>
        <begin position="68"/>
        <end position="95"/>
    </location>
</feature>
<organism evidence="6 7">
    <name type="scientific">Coleophoma cylindrospora</name>
    <dbReference type="NCBI Taxonomy" id="1849047"/>
    <lineage>
        <taxon>Eukaryota</taxon>
        <taxon>Fungi</taxon>
        <taxon>Dikarya</taxon>
        <taxon>Ascomycota</taxon>
        <taxon>Pezizomycotina</taxon>
        <taxon>Leotiomycetes</taxon>
        <taxon>Helotiales</taxon>
        <taxon>Dermateaceae</taxon>
        <taxon>Coleophoma</taxon>
    </lineage>
</organism>
<gene>
    <name evidence="6" type="ORF">BP6252_06685</name>
</gene>
<dbReference type="Proteomes" id="UP000256645">
    <property type="component" value="Unassembled WGS sequence"/>
</dbReference>
<dbReference type="InterPro" id="IPR004827">
    <property type="entry name" value="bZIP"/>
</dbReference>
<dbReference type="GO" id="GO:0090575">
    <property type="term" value="C:RNA polymerase II transcription regulator complex"/>
    <property type="evidence" value="ECO:0007669"/>
    <property type="project" value="TreeGrafter"/>
</dbReference>
<dbReference type="PANTHER" id="PTHR40621">
    <property type="entry name" value="TRANSCRIPTION FACTOR KAPC-RELATED"/>
    <property type="match status" value="1"/>
</dbReference>
<comment type="subcellular location">
    <subcellularLocation>
        <location evidence="1">Nucleus</location>
    </subcellularLocation>
</comment>
<keyword evidence="2" id="KW-0539">Nucleus</keyword>
<keyword evidence="3" id="KW-0175">Coiled coil</keyword>
<evidence type="ECO:0000259" key="5">
    <source>
        <dbReference type="PROSITE" id="PS00036"/>
    </source>
</evidence>
<protein>
    <recommendedName>
        <fullName evidence="5">BZIP domain-containing protein</fullName>
    </recommendedName>
</protein>
<evidence type="ECO:0000313" key="7">
    <source>
        <dbReference type="Proteomes" id="UP000256645"/>
    </source>
</evidence>
<evidence type="ECO:0000313" key="6">
    <source>
        <dbReference type="EMBL" id="RDW75543.1"/>
    </source>
</evidence>
<sequence>MLDTNWEGSLDLTGIAVTCNNTYTTNSTPAPTTPNTVLSEVEMVWSNDKLRKTERRREQNRAAQRTYRERRENQLRFLETQNAMWQEKYEALLATNRQQKVQLVALNRRLATLQSPSRVKSTLSTDPRPTELNIGSTSQVSIAN</sequence>
<feature type="domain" description="BZIP" evidence="5">
    <location>
        <begin position="55"/>
        <end position="70"/>
    </location>
</feature>
<dbReference type="InterPro" id="IPR050936">
    <property type="entry name" value="AP-1-like"/>
</dbReference>
<dbReference type="PANTHER" id="PTHR40621:SF6">
    <property type="entry name" value="AP-1-LIKE TRANSCRIPTION FACTOR YAP1-RELATED"/>
    <property type="match status" value="1"/>
</dbReference>
<name>A0A3D8RNC3_9HELO</name>
<dbReference type="GO" id="GO:0000976">
    <property type="term" value="F:transcription cis-regulatory region binding"/>
    <property type="evidence" value="ECO:0007669"/>
    <property type="project" value="InterPro"/>
</dbReference>
<keyword evidence="7" id="KW-1185">Reference proteome</keyword>
<dbReference type="Gene3D" id="1.20.5.170">
    <property type="match status" value="1"/>
</dbReference>
<dbReference type="PROSITE" id="PS00036">
    <property type="entry name" value="BZIP_BASIC"/>
    <property type="match status" value="1"/>
</dbReference>
<dbReference type="AlphaFoldDB" id="A0A3D8RNC3"/>
<reference evidence="6 7" key="1">
    <citation type="journal article" date="2018" name="IMA Fungus">
        <title>IMA Genome-F 9: Draft genome sequence of Annulohypoxylon stygium, Aspergillus mulundensis, Berkeleyomyces basicola (syn. Thielaviopsis basicola), Ceratocystis smalleyi, two Cercospora beticola strains, Coleophoma cylindrospora, Fusarium fracticaudum, Phialophora cf. hyalina, and Morchella septimelata.</title>
        <authorList>
            <person name="Wingfield B.D."/>
            <person name="Bills G.F."/>
            <person name="Dong Y."/>
            <person name="Huang W."/>
            <person name="Nel W.J."/>
            <person name="Swalarsk-Parry B.S."/>
            <person name="Vaghefi N."/>
            <person name="Wilken P.M."/>
            <person name="An Z."/>
            <person name="de Beer Z.W."/>
            <person name="De Vos L."/>
            <person name="Chen L."/>
            <person name="Duong T.A."/>
            <person name="Gao Y."/>
            <person name="Hammerbacher A."/>
            <person name="Kikkert J.R."/>
            <person name="Li Y."/>
            <person name="Li H."/>
            <person name="Li K."/>
            <person name="Li Q."/>
            <person name="Liu X."/>
            <person name="Ma X."/>
            <person name="Naidoo K."/>
            <person name="Pethybridge S.J."/>
            <person name="Sun J."/>
            <person name="Steenkamp E.T."/>
            <person name="van der Nest M.A."/>
            <person name="van Wyk S."/>
            <person name="Wingfield M.J."/>
            <person name="Xiong C."/>
            <person name="Yue Q."/>
            <person name="Zhang X."/>
        </authorList>
    </citation>
    <scope>NUCLEOTIDE SEQUENCE [LARGE SCALE GENOMIC DNA]</scope>
    <source>
        <strain evidence="6 7">BP6252</strain>
    </source>
</reference>
<evidence type="ECO:0000256" key="1">
    <source>
        <dbReference type="ARBA" id="ARBA00004123"/>
    </source>
</evidence>
<feature type="region of interest" description="Disordered" evidence="4">
    <location>
        <begin position="116"/>
        <end position="144"/>
    </location>
</feature>
<proteinExistence type="predicted"/>
<dbReference type="CDD" id="cd14688">
    <property type="entry name" value="bZIP_YAP"/>
    <property type="match status" value="1"/>
</dbReference>
<comment type="caution">
    <text evidence="6">The sequence shown here is derived from an EMBL/GenBank/DDBJ whole genome shotgun (WGS) entry which is preliminary data.</text>
</comment>
<accession>A0A3D8RNC3</accession>
<evidence type="ECO:0000256" key="2">
    <source>
        <dbReference type="ARBA" id="ARBA00023242"/>
    </source>
</evidence>
<dbReference type="InterPro" id="IPR046347">
    <property type="entry name" value="bZIP_sf"/>
</dbReference>
<evidence type="ECO:0000256" key="4">
    <source>
        <dbReference type="SAM" id="MobiDB-lite"/>
    </source>
</evidence>
<dbReference type="EMBL" id="PDLM01000006">
    <property type="protein sequence ID" value="RDW75543.1"/>
    <property type="molecule type" value="Genomic_DNA"/>
</dbReference>